<dbReference type="GO" id="GO:0000815">
    <property type="term" value="C:ESCRT III complex"/>
    <property type="evidence" value="ECO:0007669"/>
    <property type="project" value="TreeGrafter"/>
</dbReference>
<protein>
    <recommendedName>
        <fullName evidence="4">Vacuolar-sorting protein SNF7</fullName>
    </recommendedName>
    <alternativeName>
        <fullName evidence="5">Vacuolar protein-sorting-associated protein 32</fullName>
    </alternativeName>
</protein>
<sequence>MWSFFGGASAQKKKDIPKNAILSLREQLEMLQKRERHLQNQMDEQDAIARKNVTTNKNAAKTALRRKKLHERSLEQTSAQILQLEQHIYSIESANINQETFNAMKNAKAAMEQIHKGLNIEVVDQTMGELQEQHALSDEIVNAITNAPIGEPIDETDLENELEGMEQEQIDNKMIGTGTVPVGDRIDRLPSVANGAIKEKPKAKEEDDEEAELEKLRAEMAM</sequence>
<comment type="subcellular location">
    <subcellularLocation>
        <location evidence="1">Endosome</location>
    </subcellularLocation>
</comment>
<dbReference type="HOGENOM" id="CLU_071097_1_0_1"/>
<dbReference type="GO" id="GO:0009898">
    <property type="term" value="C:cytoplasmic side of plasma membrane"/>
    <property type="evidence" value="ECO:0007669"/>
    <property type="project" value="TreeGrafter"/>
</dbReference>
<dbReference type="GO" id="GO:0006900">
    <property type="term" value="P:vesicle budding from membrane"/>
    <property type="evidence" value="ECO:0007669"/>
    <property type="project" value="TreeGrafter"/>
</dbReference>
<name>A0A022VQH1_TRIRU</name>
<dbReference type="Gene3D" id="1.10.287.1060">
    <property type="entry name" value="ESAT-6-like"/>
    <property type="match status" value="1"/>
</dbReference>
<evidence type="ECO:0000256" key="4">
    <source>
        <dbReference type="ARBA" id="ARBA00040017"/>
    </source>
</evidence>
<keyword evidence="3" id="KW-0967">Endosome</keyword>
<keyword evidence="6" id="KW-0175">Coiled coil</keyword>
<evidence type="ECO:0000256" key="5">
    <source>
        <dbReference type="ARBA" id="ARBA00042586"/>
    </source>
</evidence>
<dbReference type="GO" id="GO:0005771">
    <property type="term" value="C:multivesicular body"/>
    <property type="evidence" value="ECO:0007669"/>
    <property type="project" value="TreeGrafter"/>
</dbReference>
<gene>
    <name evidence="8" type="ORF">H103_08346</name>
</gene>
<organism evidence="8">
    <name type="scientific">Trichophyton rubrum CBS 288.86</name>
    <dbReference type="NCBI Taxonomy" id="1215330"/>
    <lineage>
        <taxon>Eukaryota</taxon>
        <taxon>Fungi</taxon>
        <taxon>Dikarya</taxon>
        <taxon>Ascomycota</taxon>
        <taxon>Pezizomycotina</taxon>
        <taxon>Eurotiomycetes</taxon>
        <taxon>Eurotiomycetidae</taxon>
        <taxon>Onygenales</taxon>
        <taxon>Arthrodermataceae</taxon>
        <taxon>Trichophyton</taxon>
    </lineage>
</organism>
<dbReference type="InterPro" id="IPR005024">
    <property type="entry name" value="Snf7_fam"/>
</dbReference>
<dbReference type="EMBL" id="KK207937">
    <property type="protein sequence ID" value="EZF48008.1"/>
    <property type="molecule type" value="Genomic_DNA"/>
</dbReference>
<evidence type="ECO:0000256" key="7">
    <source>
        <dbReference type="SAM" id="MobiDB-lite"/>
    </source>
</evidence>
<evidence type="ECO:0000256" key="2">
    <source>
        <dbReference type="ARBA" id="ARBA00006190"/>
    </source>
</evidence>
<dbReference type="AlphaFoldDB" id="A0A022VQH1"/>
<evidence type="ECO:0000256" key="1">
    <source>
        <dbReference type="ARBA" id="ARBA00004177"/>
    </source>
</evidence>
<reference evidence="8" key="1">
    <citation type="submission" date="2014-02" db="EMBL/GenBank/DDBJ databases">
        <title>The Genome Sequence of Trichophyton rubrum (morphotype fischeri) CBS 288.86.</title>
        <authorList>
            <consortium name="The Broad Institute Genomics Platform"/>
            <person name="Cuomo C.A."/>
            <person name="White T.C."/>
            <person name="Graser Y."/>
            <person name="Martinez-Rossi N."/>
            <person name="Heitman J."/>
            <person name="Young S.K."/>
            <person name="Zeng Q."/>
            <person name="Gargeya S."/>
            <person name="Abouelleil A."/>
            <person name="Alvarado L."/>
            <person name="Chapman S.B."/>
            <person name="Gainer-Dewar J."/>
            <person name="Goldberg J."/>
            <person name="Griggs A."/>
            <person name="Gujja S."/>
            <person name="Hansen M."/>
            <person name="Howarth C."/>
            <person name="Imamovic A."/>
            <person name="Larimer J."/>
            <person name="Martinez D."/>
            <person name="Murphy C."/>
            <person name="Pearson M.D."/>
            <person name="Persinoti G."/>
            <person name="Poon T."/>
            <person name="Priest M."/>
            <person name="Roberts A.D."/>
            <person name="Saif S."/>
            <person name="Shea T.D."/>
            <person name="Sykes S.N."/>
            <person name="Wortman J."/>
            <person name="Nusbaum C."/>
            <person name="Birren B."/>
        </authorList>
    </citation>
    <scope>NUCLEOTIDE SEQUENCE [LARGE SCALE GENOMIC DNA]</scope>
    <source>
        <strain evidence="8">CBS 288.86</strain>
    </source>
</reference>
<feature type="coiled-coil region" evidence="6">
    <location>
        <begin position="21"/>
        <end position="87"/>
    </location>
</feature>
<evidence type="ECO:0000313" key="8">
    <source>
        <dbReference type="EMBL" id="EZF48008.1"/>
    </source>
</evidence>
<feature type="region of interest" description="Disordered" evidence="7">
    <location>
        <begin position="194"/>
        <end position="222"/>
    </location>
</feature>
<comment type="similarity">
    <text evidence="2">Belongs to the SNF7 family.</text>
</comment>
<feature type="compositionally biased region" description="Basic and acidic residues" evidence="7">
    <location>
        <begin position="213"/>
        <end position="222"/>
    </location>
</feature>
<dbReference type="Pfam" id="PF03357">
    <property type="entry name" value="Snf7"/>
    <property type="match status" value="1"/>
</dbReference>
<dbReference type="OrthoDB" id="5592979at2759"/>
<dbReference type="PANTHER" id="PTHR22761:SF10">
    <property type="entry name" value="GH13992P"/>
    <property type="match status" value="1"/>
</dbReference>
<dbReference type="GO" id="GO:0032511">
    <property type="term" value="P:late endosome to vacuole transport via multivesicular body sorting pathway"/>
    <property type="evidence" value="ECO:0007669"/>
    <property type="project" value="TreeGrafter"/>
</dbReference>
<evidence type="ECO:0000256" key="3">
    <source>
        <dbReference type="ARBA" id="ARBA00022753"/>
    </source>
</evidence>
<accession>A0A022VQH1</accession>
<proteinExistence type="inferred from homology"/>
<dbReference type="PANTHER" id="PTHR22761">
    <property type="entry name" value="CHARGED MULTIVESICULAR BODY PROTEIN"/>
    <property type="match status" value="1"/>
</dbReference>
<evidence type="ECO:0000256" key="6">
    <source>
        <dbReference type="SAM" id="Coils"/>
    </source>
</evidence>
<dbReference type="Proteomes" id="UP000023758">
    <property type="component" value="Unassembled WGS sequence"/>
</dbReference>